<dbReference type="InterPro" id="IPR043144">
    <property type="entry name" value="Mal/L-sulf/L-lact_DH-like_ah"/>
</dbReference>
<evidence type="ECO:0008006" key="5">
    <source>
        <dbReference type="Google" id="ProtNLM"/>
    </source>
</evidence>
<dbReference type="PANTHER" id="PTHR11091">
    <property type="entry name" value="OXIDOREDUCTASE-RELATED"/>
    <property type="match status" value="1"/>
</dbReference>
<dbReference type="Proteomes" id="UP001054902">
    <property type="component" value="Unassembled WGS sequence"/>
</dbReference>
<dbReference type="AlphaFoldDB" id="A0AAD3D2T4"/>
<dbReference type="Pfam" id="PF02615">
    <property type="entry name" value="Ldh_2"/>
    <property type="match status" value="1"/>
</dbReference>
<dbReference type="GO" id="GO:0016491">
    <property type="term" value="F:oxidoreductase activity"/>
    <property type="evidence" value="ECO:0007669"/>
    <property type="project" value="UniProtKB-KW"/>
</dbReference>
<gene>
    <name evidence="3" type="ORF">CTEN210_13277</name>
</gene>
<sequence length="445" mass="48313">MSAETLRNELLELIGKNPNGNSDPAIVSQFTAKLLQYYETPGVNEKDVLFSIGTQVYNVDLPPRANKKTKTDPPTIVDFDYMKQFMKDVFLSYGCTEDQAEISSEVLIEADKRGIDSHGLGRLKPIYCDRIDKGILWANKPITVVKETETTALIDGNLGLGLYIGPHCMKLAIEKAKKYGVGFVAAQNSTHYGIAGYYTQMAAEEGCVGLTGTNARPSIAPTFGVEPMLGTNPLCFGIPSDDDFPFVIDCATSINQRGKIEKYAREGVDTPRGAVIDDEGIERTDTEGILRDMVLGKCALTPVGGAGDQMGGYKGYGWATVVELLSTAFQSGPFGEDVCGIDRATGKPAPMPLGHFFLAINVEALCPLDTFKKNSGNLLNALRASKKSPKGPGRIWTAGEPENDARVERTAQGGMKVPKVLQQNMIDLREARPGLKEKYPKLPFE</sequence>
<evidence type="ECO:0000256" key="2">
    <source>
        <dbReference type="ARBA" id="ARBA00023002"/>
    </source>
</evidence>
<evidence type="ECO:0000313" key="4">
    <source>
        <dbReference type="Proteomes" id="UP001054902"/>
    </source>
</evidence>
<dbReference type="InterPro" id="IPR003767">
    <property type="entry name" value="Malate/L-lactate_DH-like"/>
</dbReference>
<evidence type="ECO:0000256" key="1">
    <source>
        <dbReference type="ARBA" id="ARBA00006056"/>
    </source>
</evidence>
<dbReference type="EMBL" id="BLLK01000056">
    <property type="protein sequence ID" value="GFH56801.1"/>
    <property type="molecule type" value="Genomic_DNA"/>
</dbReference>
<comment type="similarity">
    <text evidence="1">Belongs to the LDH2/MDH2 oxidoreductase family.</text>
</comment>
<accession>A0AAD3D2T4</accession>
<keyword evidence="2" id="KW-0560">Oxidoreductase</keyword>
<organism evidence="3 4">
    <name type="scientific">Chaetoceros tenuissimus</name>
    <dbReference type="NCBI Taxonomy" id="426638"/>
    <lineage>
        <taxon>Eukaryota</taxon>
        <taxon>Sar</taxon>
        <taxon>Stramenopiles</taxon>
        <taxon>Ochrophyta</taxon>
        <taxon>Bacillariophyta</taxon>
        <taxon>Coscinodiscophyceae</taxon>
        <taxon>Chaetocerotophycidae</taxon>
        <taxon>Chaetocerotales</taxon>
        <taxon>Chaetocerotaceae</taxon>
        <taxon>Chaetoceros</taxon>
    </lineage>
</organism>
<comment type="caution">
    <text evidence="3">The sequence shown here is derived from an EMBL/GenBank/DDBJ whole genome shotgun (WGS) entry which is preliminary data.</text>
</comment>
<dbReference type="SUPFAM" id="SSF89733">
    <property type="entry name" value="L-sulfolactate dehydrogenase-like"/>
    <property type="match status" value="1"/>
</dbReference>
<protein>
    <recommendedName>
        <fullName evidence="5">Malate dehydrogenase</fullName>
    </recommendedName>
</protein>
<dbReference type="Gene3D" id="3.30.1370.60">
    <property type="entry name" value="Hypothetical oxidoreductase yiak, domain 2"/>
    <property type="match status" value="1"/>
</dbReference>
<evidence type="ECO:0000313" key="3">
    <source>
        <dbReference type="EMBL" id="GFH56801.1"/>
    </source>
</evidence>
<proteinExistence type="inferred from homology"/>
<reference evidence="3 4" key="1">
    <citation type="journal article" date="2021" name="Sci. Rep.">
        <title>The genome of the diatom Chaetoceros tenuissimus carries an ancient integrated fragment of an extant virus.</title>
        <authorList>
            <person name="Hongo Y."/>
            <person name="Kimura K."/>
            <person name="Takaki Y."/>
            <person name="Yoshida Y."/>
            <person name="Baba S."/>
            <person name="Kobayashi G."/>
            <person name="Nagasaki K."/>
            <person name="Hano T."/>
            <person name="Tomaru Y."/>
        </authorList>
    </citation>
    <scope>NUCLEOTIDE SEQUENCE [LARGE SCALE GENOMIC DNA]</scope>
    <source>
        <strain evidence="3 4">NIES-3715</strain>
    </source>
</reference>
<dbReference type="PANTHER" id="PTHR11091:SF0">
    <property type="entry name" value="MALATE DEHYDROGENASE"/>
    <property type="match status" value="1"/>
</dbReference>
<dbReference type="InterPro" id="IPR036111">
    <property type="entry name" value="Mal/L-sulfo/L-lacto_DH-like_sf"/>
</dbReference>
<keyword evidence="4" id="KW-1185">Reference proteome</keyword>
<name>A0AAD3D2T4_9STRA</name>
<dbReference type="InterPro" id="IPR043143">
    <property type="entry name" value="Mal/L-sulf/L-lact_DH-like_NADP"/>
</dbReference>
<dbReference type="Gene3D" id="1.10.1530.10">
    <property type="match status" value="1"/>
</dbReference>